<protein>
    <submittedName>
        <fullName evidence="1">Uncharacterized protein</fullName>
    </submittedName>
</protein>
<sequence length="445" mass="51080">MEADEQCRCAFCKNDLPFSIPNHLVDELLNGNVVVFAGGGISTENPDHARDTFYRRIAAELKEDHNSSFPELMSKYCSQPDGRIKLIQSIKARFDYFVSFGEFYNRMTRFHRAISPMFMIKDVITTNWDDFFERECVLDAFVNDSDMPLWNASKRRLMKIHGSIRNLGSIVATEEDYKASERRLNNGVMGAQLKALLAQKTFIYTGYSLSDSTFLKLVHRLAKITYPNLRHSYFVSPHIDVDRLSKFPIPMTPIETDGAYFFEQLRVHVESRAGILPDHAFESCEELLDRVVDEHSSAANALSSCRHPLLVFALSYQDGLIHGLGRISRRKSTGEYHCCCHVSQLAQAYEMRAKEFRRKRDYWNASYAEGYRDALAYLLFTRDMHISIQPPLYGTHCGVDFRTLSSITRFPKKKVGAHRMVQAKRILAELTSSPEVLIPNHTPYL</sequence>
<dbReference type="Pfam" id="PF13289">
    <property type="entry name" value="SIR2_2"/>
    <property type="match status" value="1"/>
</dbReference>
<proteinExistence type="predicted"/>
<organism evidence="1 2">
    <name type="scientific">Methylocystis rosea</name>
    <dbReference type="NCBI Taxonomy" id="173366"/>
    <lineage>
        <taxon>Bacteria</taxon>
        <taxon>Pseudomonadati</taxon>
        <taxon>Pseudomonadota</taxon>
        <taxon>Alphaproteobacteria</taxon>
        <taxon>Hyphomicrobiales</taxon>
        <taxon>Methylocystaceae</taxon>
        <taxon>Methylocystis</taxon>
    </lineage>
</organism>
<evidence type="ECO:0000313" key="1">
    <source>
        <dbReference type="EMBL" id="AZG75998.1"/>
    </source>
</evidence>
<dbReference type="Proteomes" id="UP000273982">
    <property type="component" value="Chromosome"/>
</dbReference>
<dbReference type="KEGG" id="mros:EHO51_04205"/>
<reference evidence="1 2" key="1">
    <citation type="submission" date="2018-11" db="EMBL/GenBank/DDBJ databases">
        <title>Genome squencing of methanotrophic bacteria isolated from alkaline groundwater in Korea.</title>
        <authorList>
            <person name="Nguyen L.N."/>
        </authorList>
    </citation>
    <scope>NUCLEOTIDE SEQUENCE [LARGE SCALE GENOMIC DNA]</scope>
    <source>
        <strain evidence="1 2">GW6</strain>
    </source>
</reference>
<accession>A0A3G8M4X1</accession>
<dbReference type="InterPro" id="IPR029035">
    <property type="entry name" value="DHS-like_NAD/FAD-binding_dom"/>
</dbReference>
<gene>
    <name evidence="1" type="ORF">EHO51_04205</name>
</gene>
<evidence type="ECO:0000313" key="2">
    <source>
        <dbReference type="Proteomes" id="UP000273982"/>
    </source>
</evidence>
<name>A0A3G8M4X1_9HYPH</name>
<dbReference type="SUPFAM" id="SSF52467">
    <property type="entry name" value="DHS-like NAD/FAD-binding domain"/>
    <property type="match status" value="1"/>
</dbReference>
<dbReference type="AlphaFoldDB" id="A0A3G8M4X1"/>
<dbReference type="EMBL" id="CP034086">
    <property type="protein sequence ID" value="AZG75998.1"/>
    <property type="molecule type" value="Genomic_DNA"/>
</dbReference>
<dbReference type="RefSeq" id="WP_124737838.1">
    <property type="nucleotide sequence ID" value="NZ_CP034086.1"/>
</dbReference>